<gene>
    <name evidence="1" type="ORF">QW060_10955</name>
</gene>
<dbReference type="EMBL" id="JAUFQU010000001">
    <property type="protein sequence ID" value="MDN3707640.1"/>
    <property type="molecule type" value="Genomic_DNA"/>
</dbReference>
<organism evidence="1 2">
    <name type="scientific">Paenimyroides ceti</name>
    <dbReference type="NCBI Taxonomy" id="395087"/>
    <lineage>
        <taxon>Bacteria</taxon>
        <taxon>Pseudomonadati</taxon>
        <taxon>Bacteroidota</taxon>
        <taxon>Flavobacteriia</taxon>
        <taxon>Flavobacteriales</taxon>
        <taxon>Flavobacteriaceae</taxon>
        <taxon>Paenimyroides</taxon>
    </lineage>
</organism>
<proteinExistence type="predicted"/>
<dbReference type="Gene3D" id="2.60.40.10">
    <property type="entry name" value="Immunoglobulins"/>
    <property type="match status" value="1"/>
</dbReference>
<keyword evidence="2" id="KW-1185">Reference proteome</keyword>
<dbReference type="SUPFAM" id="SSF50969">
    <property type="entry name" value="YVTN repeat-like/Quinoprotein amine dehydrogenase"/>
    <property type="match status" value="1"/>
</dbReference>
<evidence type="ECO:0000313" key="2">
    <source>
        <dbReference type="Proteomes" id="UP001242368"/>
    </source>
</evidence>
<dbReference type="PROSITE" id="PS51257">
    <property type="entry name" value="PROKAR_LIPOPROTEIN"/>
    <property type="match status" value="1"/>
</dbReference>
<dbReference type="PANTHER" id="PTHR31270:SF1">
    <property type="entry name" value="GLUTAMINYL-PEPTIDE CYCLOTRANSFERASE"/>
    <property type="match status" value="1"/>
</dbReference>
<dbReference type="InterPro" id="IPR011044">
    <property type="entry name" value="Quino_amine_DH_bsu"/>
</dbReference>
<dbReference type="InterPro" id="IPR013783">
    <property type="entry name" value="Ig-like_fold"/>
</dbReference>
<dbReference type="PANTHER" id="PTHR31270">
    <property type="entry name" value="GLUTAMINYL-PEPTIDE CYCLOTRANSFERASE"/>
    <property type="match status" value="1"/>
</dbReference>
<reference evidence="2" key="1">
    <citation type="journal article" date="2019" name="Int. J. Syst. Evol. Microbiol.">
        <title>The Global Catalogue of Microorganisms (GCM) 10K type strain sequencing project: providing services to taxonomists for standard genome sequencing and annotation.</title>
        <authorList>
            <consortium name="The Broad Institute Genomics Platform"/>
            <consortium name="The Broad Institute Genome Sequencing Center for Infectious Disease"/>
            <person name="Wu L."/>
            <person name="Ma J."/>
        </authorList>
    </citation>
    <scope>NUCLEOTIDE SEQUENCE [LARGE SCALE GENOMIC DNA]</scope>
    <source>
        <strain evidence="2">CECT 7184</strain>
    </source>
</reference>
<dbReference type="Gene3D" id="2.130.10.10">
    <property type="entry name" value="YVTN repeat-like/Quinoprotein amine dehydrogenase"/>
    <property type="match status" value="1"/>
</dbReference>
<dbReference type="InterPro" id="IPR007788">
    <property type="entry name" value="QCT"/>
</dbReference>
<dbReference type="InterPro" id="IPR015943">
    <property type="entry name" value="WD40/YVTN_repeat-like_dom_sf"/>
</dbReference>
<protein>
    <submittedName>
        <fullName evidence="1">Glutaminyl-peptide cyclotransferase</fullName>
    </submittedName>
</protein>
<evidence type="ECO:0000313" key="1">
    <source>
        <dbReference type="EMBL" id="MDN3707640.1"/>
    </source>
</evidence>
<sequence length="358" mass="40128">MKNRKYLAVFALAILSVGCNKDKKNENSSFSIDSSTLKQTYSLNEALPLSIKNTENKAIDSVAYFINDVKIGTSKGNAVLNYDLSKEKFGSKEIKAIVYSGGSSSENTIKIDVFSDIQPVIWDYTIVNTYPHDIGAYTQGLEFYGDNLVESTGNGEGRSGKRGKSSVRIVNPKTGEALKKVELEDRIFGEGATVLNDKLYQLTYKNNEGYVYNIHTLEKEKTLPYFQKMEGWGLTNDGTHLYMTDGSDKVYILNPADFSKIDYFTVSTNRGTVYNVNELEWVNGKIYANFYGQDAIGVFDPKNGAVDAVINLSDLRSKVTQHEDLDVLNGIAYNKKTDTFFVTGKNWDKMFEIKINKK</sequence>
<comment type="caution">
    <text evidence="1">The sequence shown here is derived from an EMBL/GenBank/DDBJ whole genome shotgun (WGS) entry which is preliminary data.</text>
</comment>
<dbReference type="Pfam" id="PF05096">
    <property type="entry name" value="Glu_cyclase_2"/>
    <property type="match status" value="1"/>
</dbReference>
<accession>A0ABT8CTR7</accession>
<dbReference type="Proteomes" id="UP001242368">
    <property type="component" value="Unassembled WGS sequence"/>
</dbReference>
<dbReference type="RefSeq" id="WP_290363609.1">
    <property type="nucleotide sequence ID" value="NZ_JAUFQU010000001.1"/>
</dbReference>
<name>A0ABT8CTR7_9FLAO</name>